<reference evidence="2" key="1">
    <citation type="journal article" date="2016" name="Int. J. Mol. Sci.">
        <title>Comparative genomics of the extreme acidophile Acidithiobacillus thiooxidans reveals intraspecific divergence and niche adaptation.</title>
        <authorList>
            <person name="Zhang X."/>
            <person name="Feng X."/>
            <person name="Tao J."/>
            <person name="Ma L."/>
            <person name="Xiao Y."/>
            <person name="Liang Y."/>
            <person name="Liu X."/>
            <person name="Yin H."/>
        </authorList>
    </citation>
    <scope>NUCLEOTIDE SEQUENCE [LARGE SCALE GENOMIC DNA]</scope>
    <source>
        <strain evidence="2">DXS-W</strain>
    </source>
</reference>
<protein>
    <submittedName>
        <fullName evidence="2">Uncharacterized protein</fullName>
    </submittedName>
</protein>
<comment type="caution">
    <text evidence="2">The sequence shown here is derived from an EMBL/GenBank/DDBJ whole genome shotgun (WGS) entry which is preliminary data.</text>
</comment>
<dbReference type="Proteomes" id="UP000095008">
    <property type="component" value="Unassembled WGS sequence"/>
</dbReference>
<dbReference type="EMBL" id="LWRY01000247">
    <property type="protein sequence ID" value="OCX68830.1"/>
    <property type="molecule type" value="Genomic_DNA"/>
</dbReference>
<name>A0A1C2HYR3_ACITH</name>
<evidence type="ECO:0000313" key="3">
    <source>
        <dbReference type="Proteomes" id="UP000095008"/>
    </source>
</evidence>
<feature type="compositionally biased region" description="Polar residues" evidence="1">
    <location>
        <begin position="1"/>
        <end position="11"/>
    </location>
</feature>
<feature type="region of interest" description="Disordered" evidence="1">
    <location>
        <begin position="1"/>
        <end position="26"/>
    </location>
</feature>
<dbReference type="AlphaFoldDB" id="A0A1C2HYR3"/>
<keyword evidence="3" id="KW-1185">Reference proteome</keyword>
<proteinExistence type="predicted"/>
<sequence length="124" mass="13646">MADMSLTAQQKANKDRSRARKAMNKDPHVLAKMLVQAFNDNGKRIGKGIVGVALAMDKKKSWLGTSLLKVLVGQGYLRPVAENGYTLTRKGQALRRSYLEKGIEIRTTQEGEGKSNANLREMAG</sequence>
<organism evidence="2 3">
    <name type="scientific">Acidithiobacillus thiooxidans</name>
    <name type="common">Thiobacillus thiooxidans</name>
    <dbReference type="NCBI Taxonomy" id="930"/>
    <lineage>
        <taxon>Bacteria</taxon>
        <taxon>Pseudomonadati</taxon>
        <taxon>Pseudomonadota</taxon>
        <taxon>Acidithiobacillia</taxon>
        <taxon>Acidithiobacillales</taxon>
        <taxon>Acidithiobacillaceae</taxon>
        <taxon>Acidithiobacillus</taxon>
    </lineage>
</organism>
<evidence type="ECO:0000313" key="2">
    <source>
        <dbReference type="EMBL" id="OCX68830.1"/>
    </source>
</evidence>
<gene>
    <name evidence="2" type="ORF">A6M23_17070</name>
</gene>
<evidence type="ECO:0000256" key="1">
    <source>
        <dbReference type="SAM" id="MobiDB-lite"/>
    </source>
</evidence>
<accession>A0A1C2HYR3</accession>